<dbReference type="PANTHER" id="PTHR45953">
    <property type="entry name" value="IDURONATE 2-SULFATASE"/>
    <property type="match status" value="1"/>
</dbReference>
<comment type="similarity">
    <text evidence="2">Belongs to the sulfatase family.</text>
</comment>
<sequence>MKKGILLLLIALAFGSFISCKENKKEMTETAQKPNVLLICVDDLRPELKSFGASYISSSNIDQLAQNGVSFQKHFVNAPSCGPSRYTLLTGKYGPAGNNALFLRANELAKGTEKIDPSMPEWFKAYGYTTVSVGKVSHHPGGRGGENWNDSSIVEMPNAWDKHLMPVSEWEHPRGAMHGLANGETRIKSSEMDVYQTTEGDDTIYPDGAIANEAVAQLGALSMNDKKPFFLAVGIIRPHLPFGAPKSYFDQYEGVELPPIPHPQKPEGRTTWHGSGEFKQYNRWGNDPNEDKSFAEEVRRHYAAAISYADAQVGKILAELARTGADKNTIVVLWGDHGWHLGEHAIWGKHSLFEESLHSPMIISYPGMDQKDTKTDAMVETLDIFPTLCDLTGVEIPKFAQGESLKNILNNPTKKGHPAIAYYKDVSTIRTATHRLTLHKDGFVELYDHTTKDRETKNVADKHPELVEKLKQELQNKLQQG</sequence>
<dbReference type="PROSITE" id="PS00523">
    <property type="entry name" value="SULFATASE_1"/>
    <property type="match status" value="1"/>
</dbReference>
<dbReference type="Proteomes" id="UP000310017">
    <property type="component" value="Chromosome"/>
</dbReference>
<dbReference type="InterPro" id="IPR000917">
    <property type="entry name" value="Sulfatase_N"/>
</dbReference>
<proteinExistence type="inferred from homology"/>
<keyword evidence="4" id="KW-0732">Signal</keyword>
<accession>A0A5B7SUU3</accession>
<evidence type="ECO:0000256" key="2">
    <source>
        <dbReference type="ARBA" id="ARBA00008779"/>
    </source>
</evidence>
<dbReference type="Pfam" id="PF00884">
    <property type="entry name" value="Sulfatase"/>
    <property type="match status" value="1"/>
</dbReference>
<evidence type="ECO:0000256" key="1">
    <source>
        <dbReference type="ARBA" id="ARBA00001913"/>
    </source>
</evidence>
<comment type="cofactor">
    <cofactor evidence="1">
        <name>Ca(2+)</name>
        <dbReference type="ChEBI" id="CHEBI:29108"/>
    </cofactor>
</comment>
<evidence type="ECO:0000256" key="5">
    <source>
        <dbReference type="ARBA" id="ARBA00022801"/>
    </source>
</evidence>
<dbReference type="KEGG" id="asag:FGM00_05500"/>
<evidence type="ECO:0000313" key="8">
    <source>
        <dbReference type="EMBL" id="QCX02297.1"/>
    </source>
</evidence>
<name>A0A5B7SUU3_9FLAO</name>
<keyword evidence="6" id="KW-0106">Calcium</keyword>
<dbReference type="GO" id="GO:0004423">
    <property type="term" value="F:iduronate-2-sulfatase activity"/>
    <property type="evidence" value="ECO:0007669"/>
    <property type="project" value="InterPro"/>
</dbReference>
<feature type="domain" description="Sulfatase N-terminal" evidence="7">
    <location>
        <begin position="34"/>
        <end position="394"/>
    </location>
</feature>
<evidence type="ECO:0000256" key="4">
    <source>
        <dbReference type="ARBA" id="ARBA00022729"/>
    </source>
</evidence>
<keyword evidence="3" id="KW-0479">Metal-binding</keyword>
<dbReference type="Gene3D" id="3.40.720.10">
    <property type="entry name" value="Alkaline Phosphatase, subunit A"/>
    <property type="match status" value="1"/>
</dbReference>
<dbReference type="EMBL" id="CP040710">
    <property type="protein sequence ID" value="QCX02297.1"/>
    <property type="molecule type" value="Genomic_DNA"/>
</dbReference>
<evidence type="ECO:0000256" key="3">
    <source>
        <dbReference type="ARBA" id="ARBA00022723"/>
    </source>
</evidence>
<gene>
    <name evidence="8" type="ORF">FGM00_05500</name>
</gene>
<keyword evidence="5" id="KW-0378">Hydrolase</keyword>
<evidence type="ECO:0000256" key="6">
    <source>
        <dbReference type="ARBA" id="ARBA00022837"/>
    </source>
</evidence>
<dbReference type="GO" id="GO:0005737">
    <property type="term" value="C:cytoplasm"/>
    <property type="evidence" value="ECO:0007669"/>
    <property type="project" value="TreeGrafter"/>
</dbReference>
<organism evidence="8 9">
    <name type="scientific">Aggregatimonas sangjinii</name>
    <dbReference type="NCBI Taxonomy" id="2583587"/>
    <lineage>
        <taxon>Bacteria</taxon>
        <taxon>Pseudomonadati</taxon>
        <taxon>Bacteroidota</taxon>
        <taxon>Flavobacteriia</taxon>
        <taxon>Flavobacteriales</taxon>
        <taxon>Flavobacteriaceae</taxon>
        <taxon>Aggregatimonas</taxon>
    </lineage>
</organism>
<dbReference type="PANTHER" id="PTHR45953:SF1">
    <property type="entry name" value="IDURONATE 2-SULFATASE"/>
    <property type="match status" value="1"/>
</dbReference>
<evidence type="ECO:0000313" key="9">
    <source>
        <dbReference type="Proteomes" id="UP000310017"/>
    </source>
</evidence>
<dbReference type="PROSITE" id="PS51257">
    <property type="entry name" value="PROKAR_LIPOPROTEIN"/>
    <property type="match status" value="1"/>
</dbReference>
<evidence type="ECO:0000259" key="7">
    <source>
        <dbReference type="Pfam" id="PF00884"/>
    </source>
</evidence>
<dbReference type="InterPro" id="IPR035874">
    <property type="entry name" value="IDS"/>
</dbReference>
<dbReference type="InterPro" id="IPR017850">
    <property type="entry name" value="Alkaline_phosphatase_core_sf"/>
</dbReference>
<dbReference type="OrthoDB" id="9763552at2"/>
<protein>
    <submittedName>
        <fullName evidence="8">Sulfatase</fullName>
    </submittedName>
</protein>
<dbReference type="SUPFAM" id="SSF53649">
    <property type="entry name" value="Alkaline phosphatase-like"/>
    <property type="match status" value="1"/>
</dbReference>
<keyword evidence="9" id="KW-1185">Reference proteome</keyword>
<dbReference type="GO" id="GO:0046872">
    <property type="term" value="F:metal ion binding"/>
    <property type="evidence" value="ECO:0007669"/>
    <property type="project" value="UniProtKB-KW"/>
</dbReference>
<dbReference type="CDD" id="cd16030">
    <property type="entry name" value="iduronate-2-sulfatase"/>
    <property type="match status" value="1"/>
</dbReference>
<reference evidence="8 9" key="1">
    <citation type="submission" date="2019-05" db="EMBL/GenBank/DDBJ databases">
        <title>Genome sequencing of F202Z8.</title>
        <authorList>
            <person name="Kwon Y.M."/>
        </authorList>
    </citation>
    <scope>NUCLEOTIDE SEQUENCE [LARGE SCALE GENOMIC DNA]</scope>
    <source>
        <strain evidence="8 9">F202Z8</strain>
    </source>
</reference>
<dbReference type="AlphaFoldDB" id="A0A5B7SUU3"/>
<dbReference type="InterPro" id="IPR024607">
    <property type="entry name" value="Sulfatase_CS"/>
</dbReference>